<accession>A0A8J2LZ44</accession>
<keyword evidence="2" id="KW-1185">Reference proteome</keyword>
<protein>
    <submittedName>
        <fullName evidence="1">Uncharacterized protein</fullName>
    </submittedName>
</protein>
<dbReference type="AlphaFoldDB" id="A0A8J2LZ44"/>
<gene>
    <name evidence="1" type="ORF">AFUS01_LOCUS40812</name>
</gene>
<dbReference type="Proteomes" id="UP000708208">
    <property type="component" value="Unassembled WGS sequence"/>
</dbReference>
<feature type="non-terminal residue" evidence="1">
    <location>
        <position position="36"/>
    </location>
</feature>
<organism evidence="1 2">
    <name type="scientific">Allacma fusca</name>
    <dbReference type="NCBI Taxonomy" id="39272"/>
    <lineage>
        <taxon>Eukaryota</taxon>
        <taxon>Metazoa</taxon>
        <taxon>Ecdysozoa</taxon>
        <taxon>Arthropoda</taxon>
        <taxon>Hexapoda</taxon>
        <taxon>Collembola</taxon>
        <taxon>Symphypleona</taxon>
        <taxon>Sminthuridae</taxon>
        <taxon>Allacma</taxon>
    </lineage>
</organism>
<evidence type="ECO:0000313" key="2">
    <source>
        <dbReference type="Proteomes" id="UP000708208"/>
    </source>
</evidence>
<comment type="caution">
    <text evidence="1">The sequence shown here is derived from an EMBL/GenBank/DDBJ whole genome shotgun (WGS) entry which is preliminary data.</text>
</comment>
<evidence type="ECO:0000313" key="1">
    <source>
        <dbReference type="EMBL" id="CAG7831051.1"/>
    </source>
</evidence>
<sequence>MLRRIQQFFKIGKDYNLLFGFKVTRCSKAIDFLRDQ</sequence>
<proteinExistence type="predicted"/>
<reference evidence="1" key="1">
    <citation type="submission" date="2021-06" db="EMBL/GenBank/DDBJ databases">
        <authorList>
            <person name="Hodson N. C."/>
            <person name="Mongue J. A."/>
            <person name="Jaron S. K."/>
        </authorList>
    </citation>
    <scope>NUCLEOTIDE SEQUENCE</scope>
</reference>
<name>A0A8J2LZ44_9HEXA</name>
<dbReference type="EMBL" id="CAJVCH010558721">
    <property type="protein sequence ID" value="CAG7831051.1"/>
    <property type="molecule type" value="Genomic_DNA"/>
</dbReference>